<dbReference type="GO" id="GO:0008610">
    <property type="term" value="P:lipid biosynthetic process"/>
    <property type="evidence" value="ECO:0007669"/>
    <property type="project" value="TreeGrafter"/>
</dbReference>
<dbReference type="Gene3D" id="3.40.50.1820">
    <property type="entry name" value="alpha/beta hydrolase"/>
    <property type="match status" value="1"/>
</dbReference>
<dbReference type="InterPro" id="IPR001031">
    <property type="entry name" value="Thioesterase"/>
</dbReference>
<accession>A0A097CT11</accession>
<comment type="similarity">
    <text evidence="1">Belongs to the thioesterase family.</text>
</comment>
<dbReference type="InterPro" id="IPR029058">
    <property type="entry name" value="AB_hydrolase_fold"/>
</dbReference>
<feature type="domain" description="Thioesterase" evidence="2">
    <location>
        <begin position="27"/>
        <end position="248"/>
    </location>
</feature>
<gene>
    <name evidence="3" type="ORF">VASRM7_537</name>
</gene>
<dbReference type="SUPFAM" id="SSF53474">
    <property type="entry name" value="alpha/beta-Hydrolases"/>
    <property type="match status" value="1"/>
</dbReference>
<dbReference type="Pfam" id="PF00975">
    <property type="entry name" value="Thioesterase"/>
    <property type="match status" value="1"/>
</dbReference>
<proteinExistence type="inferred from homology"/>
<dbReference type="InterPro" id="IPR012223">
    <property type="entry name" value="TEII"/>
</dbReference>
<name>A0A097CT11_9ACTN</name>
<reference evidence="3" key="1">
    <citation type="submission" date="2013-11" db="EMBL/GenBank/DDBJ databases">
        <title>New antitubercular compounds from marine-derived Verrucosispora sp. MS100047.</title>
        <authorList>
            <person name="Huang P."/>
            <person name="Xie F."/>
            <person name="Wang Q."/>
            <person name="Wang J."/>
            <person name="Wang Q."/>
            <person name="Abdel-Mageed W.M."/>
            <person name="Liu M."/>
            <person name="Han J."/>
            <person name="Song F."/>
            <person name="Dai H."/>
            <person name="Liu X."/>
            <person name="Zhang L."/>
        </authorList>
    </citation>
    <scope>NUCLEOTIDE SEQUENCE</scope>
    <source>
        <strain evidence="3">MS100047</strain>
    </source>
</reference>
<protein>
    <submittedName>
        <fullName evidence="3">Thioesterase</fullName>
    </submittedName>
</protein>
<dbReference type="AlphaFoldDB" id="A0A097CT11"/>
<evidence type="ECO:0000259" key="2">
    <source>
        <dbReference type="Pfam" id="PF00975"/>
    </source>
</evidence>
<organism evidence="3">
    <name type="scientific">Verrucosispora sp. MS100047</name>
    <dbReference type="NCBI Taxonomy" id="1410949"/>
    <lineage>
        <taxon>Bacteria</taxon>
        <taxon>Bacillati</taxon>
        <taxon>Actinomycetota</taxon>
        <taxon>Actinomycetes</taxon>
        <taxon>Micromonosporales</taxon>
        <taxon>Micromonosporaceae</taxon>
        <taxon>Micromonospora</taxon>
    </lineage>
</organism>
<evidence type="ECO:0000256" key="1">
    <source>
        <dbReference type="ARBA" id="ARBA00007169"/>
    </source>
</evidence>
<dbReference type="PANTHER" id="PTHR11487">
    <property type="entry name" value="THIOESTERASE"/>
    <property type="match status" value="1"/>
</dbReference>
<sequence>MTSVHENLAVADRWVRTLTTSGTHRIQLVCFPHAGGTANYFLSLARALPPEIEVLAIQYPGRQDRRAERARTSIAELADEADAVLRARLAGPYAFFGHSMGAVIAHEVTQRRARAGARLPQRLFVSGRRAPDQPPCRPDPPRTDVGILDDLREAGGTHPLFLTDAELRAELLRVMRADYQAIDTYAWHSHPPVNCPITALTGDADPQASVAAVRAWSAHTSAGFDLRVFSGGHFYLDEHRPDVAGAIGQGLLPLP</sequence>
<dbReference type="EMBL" id="KF826686">
    <property type="protein sequence ID" value="AIS85779.1"/>
    <property type="molecule type" value="Genomic_DNA"/>
</dbReference>
<dbReference type="PANTHER" id="PTHR11487:SF0">
    <property type="entry name" value="S-ACYL FATTY ACID SYNTHASE THIOESTERASE, MEDIUM CHAIN"/>
    <property type="match status" value="1"/>
</dbReference>
<evidence type="ECO:0000313" key="3">
    <source>
        <dbReference type="EMBL" id="AIS85779.1"/>
    </source>
</evidence>